<protein>
    <submittedName>
        <fullName evidence="2">Uncharacterized protein</fullName>
    </submittedName>
</protein>
<organism evidence="1 2">
    <name type="scientific">Romanomermis culicivorax</name>
    <name type="common">Nematode worm</name>
    <dbReference type="NCBI Taxonomy" id="13658"/>
    <lineage>
        <taxon>Eukaryota</taxon>
        <taxon>Metazoa</taxon>
        <taxon>Ecdysozoa</taxon>
        <taxon>Nematoda</taxon>
        <taxon>Enoplea</taxon>
        <taxon>Dorylaimia</taxon>
        <taxon>Mermithida</taxon>
        <taxon>Mermithoidea</taxon>
        <taxon>Mermithidae</taxon>
        <taxon>Romanomermis</taxon>
    </lineage>
</organism>
<reference evidence="2" key="1">
    <citation type="submission" date="2022-11" db="UniProtKB">
        <authorList>
            <consortium name="WormBaseParasite"/>
        </authorList>
    </citation>
    <scope>IDENTIFICATION</scope>
</reference>
<accession>A0A915JTI0</accession>
<proteinExistence type="predicted"/>
<evidence type="ECO:0000313" key="1">
    <source>
        <dbReference type="Proteomes" id="UP000887565"/>
    </source>
</evidence>
<sequence length="105" mass="11715">MESIKHQGSETNKLEPGEAFSNQNHYFLFTPRSEPNILVSFGREKFLLVVADMGAVVMSGGLSNLADISKMMRLFSKTGMCFHNYNYCLENKSSAKSTEKFCSGC</sequence>
<evidence type="ECO:0000313" key="2">
    <source>
        <dbReference type="WBParaSite" id="nRc.2.0.1.t29408-RA"/>
    </source>
</evidence>
<dbReference type="AlphaFoldDB" id="A0A915JTI0"/>
<dbReference type="WBParaSite" id="nRc.2.0.1.t29408-RA">
    <property type="protein sequence ID" value="nRc.2.0.1.t29408-RA"/>
    <property type="gene ID" value="nRc.2.0.1.g29408"/>
</dbReference>
<keyword evidence="1" id="KW-1185">Reference proteome</keyword>
<name>A0A915JTI0_ROMCU</name>
<dbReference type="Proteomes" id="UP000887565">
    <property type="component" value="Unplaced"/>
</dbReference>